<dbReference type="Proteomes" id="UP000282184">
    <property type="component" value="Unassembled WGS sequence"/>
</dbReference>
<feature type="region of interest" description="Disordered" evidence="1">
    <location>
        <begin position="27"/>
        <end position="93"/>
    </location>
</feature>
<evidence type="ECO:0000313" key="3">
    <source>
        <dbReference type="EMBL" id="RTQ53254.1"/>
    </source>
</evidence>
<reference evidence="3 4" key="1">
    <citation type="submission" date="2018-12" db="EMBL/GenBank/DDBJ databases">
        <title>Hymenobacter gummosus sp. nov., isolated from a spring.</title>
        <authorList>
            <person name="Nie L."/>
        </authorList>
    </citation>
    <scope>NUCLEOTIDE SEQUENCE [LARGE SCALE GENOMIC DNA]</scope>
    <source>
        <strain evidence="3 4">KCTC 52166</strain>
    </source>
</reference>
<dbReference type="EMBL" id="RXOF01000001">
    <property type="protein sequence ID" value="RTQ53254.1"/>
    <property type="molecule type" value="Genomic_DNA"/>
</dbReference>
<feature type="chain" id="PRO_5018721908" description="Lipoprotein" evidence="2">
    <location>
        <begin position="27"/>
        <end position="93"/>
    </location>
</feature>
<feature type="compositionally biased region" description="Polar residues" evidence="1">
    <location>
        <begin position="27"/>
        <end position="39"/>
    </location>
</feature>
<evidence type="ECO:0000256" key="2">
    <source>
        <dbReference type="SAM" id="SignalP"/>
    </source>
</evidence>
<keyword evidence="4" id="KW-1185">Reference proteome</keyword>
<evidence type="ECO:0000313" key="4">
    <source>
        <dbReference type="Proteomes" id="UP000282184"/>
    </source>
</evidence>
<feature type="signal peptide" evidence="2">
    <location>
        <begin position="1"/>
        <end position="26"/>
    </location>
</feature>
<dbReference type="AlphaFoldDB" id="A0A3S0HR48"/>
<organism evidence="3 4">
    <name type="scientific">Hymenobacter gummosus</name>
    <dbReference type="NCBI Taxonomy" id="1776032"/>
    <lineage>
        <taxon>Bacteria</taxon>
        <taxon>Pseudomonadati</taxon>
        <taxon>Bacteroidota</taxon>
        <taxon>Cytophagia</taxon>
        <taxon>Cytophagales</taxon>
        <taxon>Hymenobacteraceae</taxon>
        <taxon>Hymenobacter</taxon>
    </lineage>
</organism>
<accession>A0A3S0HR48</accession>
<proteinExistence type="predicted"/>
<dbReference type="RefSeq" id="WP_126691180.1">
    <property type="nucleotide sequence ID" value="NZ_RXOF01000001.1"/>
</dbReference>
<evidence type="ECO:0000256" key="1">
    <source>
        <dbReference type="SAM" id="MobiDB-lite"/>
    </source>
</evidence>
<gene>
    <name evidence="3" type="ORF">EJV47_00495</name>
</gene>
<sequence length="93" mass="10051">MNTLFHPLRSLRYLGAALLLTAGLSACSTGTESGDTNVETGHDKYPRNPGAQTANDGIDSGRVQREGAVSEQERMYQNGSERQDHDNDGKADQ</sequence>
<name>A0A3S0HR48_9BACT</name>
<dbReference type="OrthoDB" id="886878at2"/>
<protein>
    <recommendedName>
        <fullName evidence="5">Lipoprotein</fullName>
    </recommendedName>
</protein>
<evidence type="ECO:0008006" key="5">
    <source>
        <dbReference type="Google" id="ProtNLM"/>
    </source>
</evidence>
<feature type="compositionally biased region" description="Basic and acidic residues" evidence="1">
    <location>
        <begin position="81"/>
        <end position="93"/>
    </location>
</feature>
<comment type="caution">
    <text evidence="3">The sequence shown here is derived from an EMBL/GenBank/DDBJ whole genome shotgun (WGS) entry which is preliminary data.</text>
</comment>
<keyword evidence="2" id="KW-0732">Signal</keyword>